<evidence type="ECO:0000313" key="3">
    <source>
        <dbReference type="Proteomes" id="UP000000784"/>
    </source>
</evidence>
<name>A9BZP9_DELAS</name>
<evidence type="ECO:0000256" key="1">
    <source>
        <dbReference type="SAM" id="Phobius"/>
    </source>
</evidence>
<gene>
    <name evidence="2" type="ordered locus">Daci_3319</name>
</gene>
<proteinExistence type="predicted"/>
<protein>
    <recommendedName>
        <fullName evidence="4">Transmembrane protein</fullName>
    </recommendedName>
</protein>
<feature type="transmembrane region" description="Helical" evidence="1">
    <location>
        <begin position="29"/>
        <end position="53"/>
    </location>
</feature>
<dbReference type="STRING" id="398578.Daci_3319"/>
<dbReference type="EMBL" id="CP000884">
    <property type="protein sequence ID" value="ABX35957.1"/>
    <property type="molecule type" value="Genomic_DNA"/>
</dbReference>
<keyword evidence="3" id="KW-1185">Reference proteome</keyword>
<dbReference type="AlphaFoldDB" id="A9BZP9"/>
<keyword evidence="1" id="KW-1133">Transmembrane helix</keyword>
<dbReference type="Proteomes" id="UP000000784">
    <property type="component" value="Chromosome"/>
</dbReference>
<dbReference type="KEGG" id="dac:Daci_3319"/>
<reference evidence="2 3" key="1">
    <citation type="journal article" date="2004" name="Appl. Environ. Microbiol.">
        <title>Mineralization of individual congeners of linear alkylbenzenesulfonate by defined pairs of heterotrophic bacteria.</title>
        <authorList>
            <person name="Schleheck D."/>
            <person name="Knepper T.P."/>
            <person name="Fischer K."/>
            <person name="Cook A.M."/>
        </authorList>
    </citation>
    <scope>NUCLEOTIDE SEQUENCE [LARGE SCALE GENOMIC DNA]</scope>
    <source>
        <strain evidence="3">DSM 14801 / SPH-1</strain>
    </source>
</reference>
<evidence type="ECO:0000313" key="2">
    <source>
        <dbReference type="EMBL" id="ABX35957.1"/>
    </source>
</evidence>
<keyword evidence="1" id="KW-0472">Membrane</keyword>
<dbReference type="HOGENOM" id="CLU_2751119_0_0_4"/>
<sequence length="85" mass="9268">MQLSGAIAMKDPASPNAGISGHFRREAKWMLWVLGVLPLALALLAAWLAPLILNHVEKDKCLKAGAQISRQTGRCERPEQAPPKE</sequence>
<keyword evidence="1" id="KW-0812">Transmembrane</keyword>
<accession>A9BZP9</accession>
<organism evidence="2 3">
    <name type="scientific">Delftia acidovorans (strain DSM 14801 / SPH-1)</name>
    <dbReference type="NCBI Taxonomy" id="398578"/>
    <lineage>
        <taxon>Bacteria</taxon>
        <taxon>Pseudomonadati</taxon>
        <taxon>Pseudomonadota</taxon>
        <taxon>Betaproteobacteria</taxon>
        <taxon>Burkholderiales</taxon>
        <taxon>Comamonadaceae</taxon>
        <taxon>Delftia</taxon>
    </lineage>
</organism>
<reference evidence="3" key="2">
    <citation type="submission" date="2007-11" db="EMBL/GenBank/DDBJ databases">
        <title>Complete sequence of Delftia acidovorans DSM 14801 / SPH-1.</title>
        <authorList>
            <person name="Copeland A."/>
            <person name="Lucas S."/>
            <person name="Lapidus A."/>
            <person name="Barry K."/>
            <person name="Glavina del Rio T."/>
            <person name="Dalin E."/>
            <person name="Tice H."/>
            <person name="Pitluck S."/>
            <person name="Lowry S."/>
            <person name="Clum A."/>
            <person name="Schmutz J."/>
            <person name="Larimer F."/>
            <person name="Land M."/>
            <person name="Hauser L."/>
            <person name="Kyrpides N."/>
            <person name="Kim E."/>
            <person name="Schleheck D."/>
            <person name="Richardson P."/>
        </authorList>
    </citation>
    <scope>NUCLEOTIDE SEQUENCE [LARGE SCALE GENOMIC DNA]</scope>
    <source>
        <strain evidence="3">DSM 14801 / SPH-1</strain>
    </source>
</reference>
<evidence type="ECO:0008006" key="4">
    <source>
        <dbReference type="Google" id="ProtNLM"/>
    </source>
</evidence>